<evidence type="ECO:0000256" key="2">
    <source>
        <dbReference type="ARBA" id="ARBA00005551"/>
    </source>
</evidence>
<dbReference type="InterPro" id="IPR038770">
    <property type="entry name" value="Na+/solute_symporter_sf"/>
</dbReference>
<dbReference type="Pfam" id="PF00999">
    <property type="entry name" value="Na_H_Exchanger"/>
    <property type="match status" value="1"/>
</dbReference>
<evidence type="ECO:0000256" key="7">
    <source>
        <dbReference type="SAM" id="Phobius"/>
    </source>
</evidence>
<proteinExistence type="inferred from homology"/>
<feature type="transmembrane region" description="Helical" evidence="7">
    <location>
        <begin position="86"/>
        <end position="104"/>
    </location>
</feature>
<feature type="domain" description="RCK C-terminal" evidence="8">
    <location>
        <begin position="628"/>
        <end position="712"/>
    </location>
</feature>
<dbReference type="InterPro" id="IPR036721">
    <property type="entry name" value="RCK_C_sf"/>
</dbReference>
<feature type="transmembrane region" description="Helical" evidence="7">
    <location>
        <begin position="111"/>
        <end position="130"/>
    </location>
</feature>
<protein>
    <submittedName>
        <fullName evidence="9">Cation:proton antiporter</fullName>
    </submittedName>
</protein>
<dbReference type="Gene3D" id="1.20.1530.20">
    <property type="match status" value="1"/>
</dbReference>
<evidence type="ECO:0000256" key="3">
    <source>
        <dbReference type="ARBA" id="ARBA00022448"/>
    </source>
</evidence>
<dbReference type="GO" id="GO:0016020">
    <property type="term" value="C:membrane"/>
    <property type="evidence" value="ECO:0007669"/>
    <property type="project" value="UniProtKB-SubCell"/>
</dbReference>
<accession>A0A937XAL4</accession>
<comment type="caution">
    <text evidence="9">The sequence shown here is derived from an EMBL/GenBank/DDBJ whole genome shotgun (WGS) entry which is preliminary data.</text>
</comment>
<dbReference type="InterPro" id="IPR003148">
    <property type="entry name" value="RCK_N"/>
</dbReference>
<comment type="similarity">
    <text evidence="2">Belongs to the monovalent cation:proton antiporter 2 (CPA2) transporter (TC 2.A.37) family.</text>
</comment>
<keyword evidence="6 7" id="KW-0472">Membrane</keyword>
<dbReference type="PANTHER" id="PTHR42751">
    <property type="entry name" value="SODIUM/HYDROGEN EXCHANGER FAMILY/TRKA DOMAIN PROTEIN"/>
    <property type="match status" value="1"/>
</dbReference>
<keyword evidence="4 7" id="KW-0812">Transmembrane</keyword>
<dbReference type="EMBL" id="VGIY01000136">
    <property type="protein sequence ID" value="MBM3317509.1"/>
    <property type="molecule type" value="Genomic_DNA"/>
</dbReference>
<sequence length="808" mass="85168">MRPGPGLQSPGEETPGVQGFPSCQLFRAAASWAASPGAASWWAAAPGAAVPQPAAPGAEASSVLPLGGLPPAVAPLAGAATATETLFLQTTLVLILAVLVGFVGSRLRQPLIVSFIAVGILAGPHVLDLVHDPRSLELLAEIGISILLFIVGLKLDPGMIRTMGRVAAATGLGQILFTSLGGFGLARALGMDVTTAIYVAVALTFSSTIIIVKLLSDKREINALHGRIAIGFLIVQDLAVILAMIALSAYGSGGTGEALLGRLASVIGLGILFLGGVLLLMRYGLPRFLHSLARVPELLVLFAIAWAVGLAALGDRLGFSKEVGAFIAGVSIAATPFRDAIGSRLVSLRDFLLLFFFIHLGSSLDLRLLDQAVVPALILSVFVLVGNPLIVMGIMGRMGYRKRTGFLAGLTVAQISEFSLILIGLGATLGHVDQATVGLVTLVGLVTIALSTYMILYSGRLYRALSPALSIFERRVPYREETSAEQAARSLDQIDVLMFGLGHYGGSIVRRLVKRGQSVLGVDFDPQALRYWREQSVPVLYGDMEDPELLEHLPIRSTRWIVAATPDRQGTTALVHLLRAARYPGKLALAARTATDAEHFAGLGADLILRPYADAADQAVDALSAAMHRLPAESEWPASLREARLETGAVWAGKPLGEIPVRSETGVSILAVTRAGRTTFDPPADFVLYPGDRLVLLGEPENLARAAAFIARREFGSPGEEEEAFTLAGVRVPDSCLLSGKTLAEVHFRRDFGVTVIAVERGGETIRSLTAATTLREGDRLIVAGSVQAVDGLRAALAGACASPPSRR</sequence>
<feature type="transmembrane region" description="Helical" evidence="7">
    <location>
        <begin position="295"/>
        <end position="313"/>
    </location>
</feature>
<reference evidence="9" key="1">
    <citation type="submission" date="2019-03" db="EMBL/GenBank/DDBJ databases">
        <title>Lake Tanganyika Metagenome-Assembled Genomes (MAGs).</title>
        <authorList>
            <person name="Tran P."/>
        </authorList>
    </citation>
    <scope>NUCLEOTIDE SEQUENCE</scope>
    <source>
        <strain evidence="9">M_DeepCast_400m_m2_100</strain>
    </source>
</reference>
<evidence type="ECO:0000256" key="4">
    <source>
        <dbReference type="ARBA" id="ARBA00022692"/>
    </source>
</evidence>
<evidence type="ECO:0000259" key="8">
    <source>
        <dbReference type="PROSITE" id="PS51202"/>
    </source>
</evidence>
<evidence type="ECO:0000256" key="6">
    <source>
        <dbReference type="ARBA" id="ARBA00023136"/>
    </source>
</evidence>
<evidence type="ECO:0000313" key="9">
    <source>
        <dbReference type="EMBL" id="MBM3317509.1"/>
    </source>
</evidence>
<feature type="transmembrane region" description="Helical" evidence="7">
    <location>
        <begin position="228"/>
        <end position="251"/>
    </location>
</feature>
<dbReference type="Proteomes" id="UP000748308">
    <property type="component" value="Unassembled WGS sequence"/>
</dbReference>
<dbReference type="GO" id="GO:0006813">
    <property type="term" value="P:potassium ion transport"/>
    <property type="evidence" value="ECO:0007669"/>
    <property type="project" value="InterPro"/>
</dbReference>
<name>A0A937XAL4_UNCEI</name>
<dbReference type="InterPro" id="IPR006037">
    <property type="entry name" value="RCK_C"/>
</dbReference>
<dbReference type="PROSITE" id="PS51202">
    <property type="entry name" value="RCK_C"/>
    <property type="match status" value="2"/>
</dbReference>
<comment type="subcellular location">
    <subcellularLocation>
        <location evidence="1">Membrane</location>
        <topology evidence="1">Multi-pass membrane protein</topology>
    </subcellularLocation>
</comment>
<evidence type="ECO:0000256" key="5">
    <source>
        <dbReference type="ARBA" id="ARBA00022989"/>
    </source>
</evidence>
<gene>
    <name evidence="9" type="ORF">FJY75_06610</name>
</gene>
<dbReference type="GO" id="GO:0008324">
    <property type="term" value="F:monoatomic cation transmembrane transporter activity"/>
    <property type="evidence" value="ECO:0007669"/>
    <property type="project" value="InterPro"/>
</dbReference>
<dbReference type="AlphaFoldDB" id="A0A937XAL4"/>
<feature type="transmembrane region" description="Helical" evidence="7">
    <location>
        <begin position="372"/>
        <end position="394"/>
    </location>
</feature>
<organism evidence="9 10">
    <name type="scientific">Eiseniibacteriota bacterium</name>
    <dbReference type="NCBI Taxonomy" id="2212470"/>
    <lineage>
        <taxon>Bacteria</taxon>
        <taxon>Candidatus Eiseniibacteriota</taxon>
    </lineage>
</organism>
<evidence type="ECO:0000256" key="1">
    <source>
        <dbReference type="ARBA" id="ARBA00004141"/>
    </source>
</evidence>
<feature type="transmembrane region" description="Helical" evidence="7">
    <location>
        <begin position="406"/>
        <end position="429"/>
    </location>
</feature>
<evidence type="ECO:0000313" key="10">
    <source>
        <dbReference type="Proteomes" id="UP000748308"/>
    </source>
</evidence>
<dbReference type="InterPro" id="IPR036291">
    <property type="entry name" value="NAD(P)-bd_dom_sf"/>
</dbReference>
<dbReference type="PANTHER" id="PTHR42751:SF3">
    <property type="entry name" value="SODIUM_GLUTAMATE SYMPORTER"/>
    <property type="match status" value="1"/>
</dbReference>
<feature type="transmembrane region" description="Helical" evidence="7">
    <location>
        <begin position="435"/>
        <end position="456"/>
    </location>
</feature>
<feature type="transmembrane region" description="Helical" evidence="7">
    <location>
        <begin position="195"/>
        <end position="216"/>
    </location>
</feature>
<feature type="transmembrane region" description="Helical" evidence="7">
    <location>
        <begin position="136"/>
        <end position="155"/>
    </location>
</feature>
<dbReference type="Pfam" id="PF02080">
    <property type="entry name" value="TrkA_C"/>
    <property type="match status" value="2"/>
</dbReference>
<dbReference type="GO" id="GO:1902600">
    <property type="term" value="P:proton transmembrane transport"/>
    <property type="evidence" value="ECO:0007669"/>
    <property type="project" value="InterPro"/>
</dbReference>
<dbReference type="Gene3D" id="3.40.50.720">
    <property type="entry name" value="NAD(P)-binding Rossmann-like Domain"/>
    <property type="match status" value="1"/>
</dbReference>
<keyword evidence="3" id="KW-0813">Transport</keyword>
<keyword evidence="5 7" id="KW-1133">Transmembrane helix</keyword>
<dbReference type="Gene3D" id="3.30.70.1450">
    <property type="entry name" value="Regulator of K+ conductance, C-terminal domain"/>
    <property type="match status" value="2"/>
</dbReference>
<dbReference type="GO" id="GO:0015297">
    <property type="term" value="F:antiporter activity"/>
    <property type="evidence" value="ECO:0007669"/>
    <property type="project" value="InterPro"/>
</dbReference>
<dbReference type="SUPFAM" id="SSF51735">
    <property type="entry name" value="NAD(P)-binding Rossmann-fold domains"/>
    <property type="match status" value="1"/>
</dbReference>
<feature type="transmembrane region" description="Helical" evidence="7">
    <location>
        <begin position="167"/>
        <end position="189"/>
    </location>
</feature>
<dbReference type="SUPFAM" id="SSF116726">
    <property type="entry name" value="TrkA C-terminal domain-like"/>
    <property type="match status" value="2"/>
</dbReference>
<dbReference type="Pfam" id="PF02254">
    <property type="entry name" value="TrkA_N"/>
    <property type="match status" value="1"/>
</dbReference>
<feature type="transmembrane region" description="Helical" evidence="7">
    <location>
        <begin position="263"/>
        <end position="283"/>
    </location>
</feature>
<feature type="domain" description="RCK C-terminal" evidence="8">
    <location>
        <begin position="713"/>
        <end position="799"/>
    </location>
</feature>
<dbReference type="InterPro" id="IPR006153">
    <property type="entry name" value="Cation/H_exchanger_TM"/>
</dbReference>